<dbReference type="STRING" id="1735162.PeribacterB2_0938"/>
<dbReference type="KEGG" id="prf:PeribacterA2_0936"/>
<organism evidence="3 4">
    <name type="scientific">Candidatus Peribacter riflensis</name>
    <dbReference type="NCBI Taxonomy" id="1735162"/>
    <lineage>
        <taxon>Bacteria</taxon>
        <taxon>Candidatus Peregrinibacteriota</taxon>
        <taxon>Candidatus Peribacteria</taxon>
        <taxon>Candidatus Peribacterales</taxon>
        <taxon>Candidatus Peribacteraceae</taxon>
        <taxon>Candidatus Peribacter</taxon>
    </lineage>
</organism>
<dbReference type="Gene3D" id="3.40.50.720">
    <property type="entry name" value="NAD(P)-binding Rossmann-like Domain"/>
    <property type="match status" value="1"/>
</dbReference>
<evidence type="ECO:0000259" key="2">
    <source>
        <dbReference type="Pfam" id="PF01370"/>
    </source>
</evidence>
<dbReference type="Proteomes" id="UP000069135">
    <property type="component" value="Chromosome"/>
</dbReference>
<sequence>MKILVTGSSGTIGTHLCARLLELKQDVVGADWEPNKWQPTVEKLTVRLDLRHEEELKKLPTDFDCVIHLAANARVYELVEHPDRARDNIMSTFNTLEWARKNGIKRFVFASSRETYGNSGAAQYTEDMVRVENCESPYTASKIAGEALVESYRRCYGMETVIVRFSNVYGMYDDSERVVPLFIRQTKKNEPLVVFGKDKSLDFTYIDDAVDGLLLILKNFAKANGQTINLAFGEAHPIMELAELIKKLMGSTSAITAKDSRTGEVTRYTADISKARTILGFDPKVPFAEGVKKSVEWYGRE</sequence>
<reference evidence="3 4" key="2">
    <citation type="journal article" date="2016" name="PeerJ">
        <title>Analysis of five complete genome sequences for members of the class Peribacteria in the recently recognized Peregrinibacteria bacterial phylum.</title>
        <authorList>
            <person name="Anantharaman K."/>
            <person name="Brown C.T."/>
            <person name="Burstein D."/>
            <person name="Castelle C.J."/>
            <person name="Probst A.J."/>
            <person name="Thomas B.C."/>
            <person name="Williams K.H."/>
            <person name="Banfield J.F."/>
        </authorList>
    </citation>
    <scope>NUCLEOTIDE SEQUENCE [LARGE SCALE GENOMIC DNA]</scope>
    <source>
        <strain evidence="3">RIFOXYD1_FULL_PER-ii_59_16</strain>
    </source>
</reference>
<dbReference type="SUPFAM" id="SSF51735">
    <property type="entry name" value="NAD(P)-binding Rossmann-fold domains"/>
    <property type="match status" value="1"/>
</dbReference>
<dbReference type="AlphaFoldDB" id="A0A0S1SM61"/>
<accession>A0A0S1SQR1</accession>
<dbReference type="EMBL" id="CP013065">
    <property type="protein sequence ID" value="ALM13602.1"/>
    <property type="molecule type" value="Genomic_DNA"/>
</dbReference>
<accession>A0A0S1SII4</accession>
<dbReference type="PRINTS" id="PR01713">
    <property type="entry name" value="NUCEPIMERASE"/>
</dbReference>
<evidence type="ECO:0000313" key="4">
    <source>
        <dbReference type="Proteomes" id="UP000069135"/>
    </source>
</evidence>
<accession>A0A0S1SM61</accession>
<name>A0A0S1SM61_9BACT</name>
<dbReference type="InterPro" id="IPR036291">
    <property type="entry name" value="NAD(P)-bd_dom_sf"/>
</dbReference>
<evidence type="ECO:0000256" key="1">
    <source>
        <dbReference type="ARBA" id="ARBA00007637"/>
    </source>
</evidence>
<accession>A0A0S1SMD5</accession>
<proteinExistence type="inferred from homology"/>
<dbReference type="Pfam" id="PF01370">
    <property type="entry name" value="Epimerase"/>
    <property type="match status" value="1"/>
</dbReference>
<comment type="similarity">
    <text evidence="1">Belongs to the NAD(P)-dependent epimerase/dehydratase family.</text>
</comment>
<protein>
    <submittedName>
        <fullName evidence="3">NAD dependent epimerase/dehydratase family</fullName>
    </submittedName>
</protein>
<dbReference type="PANTHER" id="PTHR43000">
    <property type="entry name" value="DTDP-D-GLUCOSE 4,6-DEHYDRATASE-RELATED"/>
    <property type="match status" value="1"/>
</dbReference>
<dbReference type="InterPro" id="IPR001509">
    <property type="entry name" value="Epimerase_deHydtase"/>
</dbReference>
<reference evidence="4" key="1">
    <citation type="submission" date="2015-10" db="EMBL/GenBank/DDBJ databases">
        <title>Analysis of five complete genome sequences for members of the class Peribacteria in the recently recognized Peregrinibacteria bacterial phylum.</title>
        <authorList>
            <person name="Anantharaman K."/>
            <person name="Brown C.T."/>
            <person name="Burstein D."/>
            <person name="Castelle C.J."/>
            <person name="Probst A.J."/>
            <person name="Thomas B.C."/>
            <person name="Williams K.H."/>
            <person name="Banfield J.F."/>
        </authorList>
    </citation>
    <scope>NUCLEOTIDE SEQUENCE [LARGE SCALE GENOMIC DNA]</scope>
</reference>
<gene>
    <name evidence="3" type="ORF">PeribacterD1_0936</name>
</gene>
<feature type="domain" description="NAD-dependent epimerase/dehydratase" evidence="2">
    <location>
        <begin position="3"/>
        <end position="231"/>
    </location>
</feature>
<accession>A0A0S1SVY2</accession>
<evidence type="ECO:0000313" key="3">
    <source>
        <dbReference type="EMBL" id="ALM13602.1"/>
    </source>
</evidence>